<comment type="caution">
    <text evidence="2">The sequence shown here is derived from an EMBL/GenBank/DDBJ whole genome shotgun (WGS) entry which is preliminary data.</text>
</comment>
<protein>
    <submittedName>
        <fullName evidence="2">Uncharacterized protein</fullName>
    </submittedName>
</protein>
<evidence type="ECO:0000313" key="2">
    <source>
        <dbReference type="EMBL" id="MFI6500896.1"/>
    </source>
</evidence>
<sequence length="84" mass="8304">MSTLSSAGKPEETAVRTWRNIPPPGDADLAGPRQQSDRGVGHPGRPSGQVGDLVVVELGLADATGPEAGAGAGQFGGPDDAQSG</sequence>
<evidence type="ECO:0000313" key="3">
    <source>
        <dbReference type="Proteomes" id="UP001612741"/>
    </source>
</evidence>
<organism evidence="2 3">
    <name type="scientific">Nonomuraea typhae</name>
    <dbReference type="NCBI Taxonomy" id="2603600"/>
    <lineage>
        <taxon>Bacteria</taxon>
        <taxon>Bacillati</taxon>
        <taxon>Actinomycetota</taxon>
        <taxon>Actinomycetes</taxon>
        <taxon>Streptosporangiales</taxon>
        <taxon>Streptosporangiaceae</taxon>
        <taxon>Nonomuraea</taxon>
    </lineage>
</organism>
<keyword evidence="3" id="KW-1185">Reference proteome</keyword>
<evidence type="ECO:0000256" key="1">
    <source>
        <dbReference type="SAM" id="MobiDB-lite"/>
    </source>
</evidence>
<accession>A0ABW7YY94</accession>
<feature type="region of interest" description="Disordered" evidence="1">
    <location>
        <begin position="1"/>
        <end position="51"/>
    </location>
</feature>
<dbReference type="Proteomes" id="UP001612741">
    <property type="component" value="Unassembled WGS sequence"/>
</dbReference>
<reference evidence="2 3" key="1">
    <citation type="submission" date="2024-10" db="EMBL/GenBank/DDBJ databases">
        <title>The Natural Products Discovery Center: Release of the First 8490 Sequenced Strains for Exploring Actinobacteria Biosynthetic Diversity.</title>
        <authorList>
            <person name="Kalkreuter E."/>
            <person name="Kautsar S.A."/>
            <person name="Yang D."/>
            <person name="Bader C.D."/>
            <person name="Teijaro C.N."/>
            <person name="Fluegel L."/>
            <person name="Davis C.M."/>
            <person name="Simpson J.R."/>
            <person name="Lauterbach L."/>
            <person name="Steele A.D."/>
            <person name="Gui C."/>
            <person name="Meng S."/>
            <person name="Li G."/>
            <person name="Viehrig K."/>
            <person name="Ye F."/>
            <person name="Su P."/>
            <person name="Kiefer A.F."/>
            <person name="Nichols A."/>
            <person name="Cepeda A.J."/>
            <person name="Yan W."/>
            <person name="Fan B."/>
            <person name="Jiang Y."/>
            <person name="Adhikari A."/>
            <person name="Zheng C.-J."/>
            <person name="Schuster L."/>
            <person name="Cowan T.M."/>
            <person name="Smanski M.J."/>
            <person name="Chevrette M.G."/>
            <person name="De Carvalho L.P.S."/>
            <person name="Shen B."/>
        </authorList>
    </citation>
    <scope>NUCLEOTIDE SEQUENCE [LARGE SCALE GENOMIC DNA]</scope>
    <source>
        <strain evidence="2 3">NPDC050545</strain>
    </source>
</reference>
<name>A0ABW7YY94_9ACTN</name>
<feature type="region of interest" description="Disordered" evidence="1">
    <location>
        <begin position="64"/>
        <end position="84"/>
    </location>
</feature>
<dbReference type="EMBL" id="JBITGY010000007">
    <property type="protein sequence ID" value="MFI6500896.1"/>
    <property type="molecule type" value="Genomic_DNA"/>
</dbReference>
<dbReference type="RefSeq" id="WP_397085095.1">
    <property type="nucleotide sequence ID" value="NZ_JBITGY010000007.1"/>
</dbReference>
<proteinExistence type="predicted"/>
<gene>
    <name evidence="2" type="ORF">ACIBG2_26210</name>
</gene>